<sequence>MSIRRPWANSGRLYVTSVLVLVSFGMCQGLKCGPCLLASCPPAPKNCSGGITLDVCKCCSVCAKALNETCGGPFGIWGRCGDGMECAITPPLGSPITGSEKGVCREIIPKKCDKTKCAVSIKRKCPPDSMLIHNITDPAGCCRSFQCVCDPKACTKEKCLVGFESVLHHRAEGRPGACCDQYVCQPSEKCRSVMCPWTRGKDCPADSYKLPSKPSEDGCCYQPQECACKKCPPVLCPLGSRVQVLESGRSKPGRCCTQYQCLNETELGCHSDMTGKDYKDGETWKLDKCSSCTCQRGITFCKRQTCNNVTVCPYMEIPENECCPVCKGCLTESGRIVNNSDSWRENDCTTCTCVSGVAQCNSELCETKCLNPKKVPGQCCPVCLGDKTGQHPSCPDLRNCSLECPSGLQYSPDGCYKCKCKPANCYLDCRHGYKLNSQGQEQCECAKVKSRCPSLTRCNKQCTYGFKVMRNGCAKCKCNKCPPFKCTKKCASGFIVNEQDCQICKCRDDSAPSDPSVPTTYVPGAVDRSCLSVEGVRHEDGDAWHDGCRLCYCYNGQEMCALISCPRPNCDTPVFRLGDCCPTCPGNAITLPSTGQREACQSAEGLYFVEGETWHLDNCTECICHNGSILCETHMRQTICRVPTFPRLGCAVARQDTRMNMEMYGEPHPVRAVRVEMDKSTASRKPALPSDFDQHRGCIDKDTVYKHNNEWETQNCSKCLCLNGEKVCAPVHCPPQNCKYLIKSPDQCCPLCLETTSSAYTVSSPKDSTHDSGLGVSRERNPTDHDPSATIIITVLAILVIILLLLFAFCAYKFHRRRRCSKKSPDFIAAEVDTVKPVHVTLLGYESTENHWNNTAQILRDCELLSPLNKNSDGDMGNPKLLNQEKTINLLSPEFEKMNCARAEEKIYL</sequence>
<dbReference type="EMBL" id="VSWD01000009">
    <property type="protein sequence ID" value="KAK3092312.1"/>
    <property type="molecule type" value="Genomic_DNA"/>
</dbReference>
<keyword evidence="5" id="KW-1015">Disulfide bond</keyword>
<keyword evidence="7" id="KW-0812">Transmembrane</keyword>
<dbReference type="Gene3D" id="2.10.22.10">
    <property type="entry name" value="Antistasin, domain 1"/>
    <property type="match status" value="2"/>
</dbReference>
<name>A0AA88XUX7_PINIB</name>
<accession>A0AA88XUX7</accession>
<dbReference type="Pfam" id="PF00219">
    <property type="entry name" value="IGFBP"/>
    <property type="match status" value="1"/>
</dbReference>
<evidence type="ECO:0000256" key="4">
    <source>
        <dbReference type="ARBA" id="ARBA00022900"/>
    </source>
</evidence>
<evidence type="ECO:0000256" key="5">
    <source>
        <dbReference type="ARBA" id="ARBA00023157"/>
    </source>
</evidence>
<dbReference type="GO" id="GO:0005576">
    <property type="term" value="C:extracellular region"/>
    <property type="evidence" value="ECO:0007669"/>
    <property type="project" value="InterPro"/>
</dbReference>
<feature type="transmembrane region" description="Helical" evidence="7">
    <location>
        <begin position="789"/>
        <end position="812"/>
    </location>
</feature>
<dbReference type="Pfam" id="PF00093">
    <property type="entry name" value="VWC"/>
    <property type="match status" value="2"/>
</dbReference>
<keyword evidence="13" id="KW-1185">Reference proteome</keyword>
<proteinExistence type="predicted"/>
<dbReference type="SUPFAM" id="SSF57262">
    <property type="entry name" value="Leech antihemostatic proteins"/>
    <property type="match status" value="1"/>
</dbReference>
<dbReference type="InterPro" id="IPR052624">
    <property type="entry name" value="CRIM1"/>
</dbReference>
<dbReference type="Pfam" id="PF23334">
    <property type="entry name" value="VWC2L_2nd"/>
    <property type="match status" value="2"/>
</dbReference>
<dbReference type="PROSITE" id="PS50184">
    <property type="entry name" value="VWFC_2"/>
    <property type="match status" value="4"/>
</dbReference>
<evidence type="ECO:0000256" key="6">
    <source>
        <dbReference type="SAM" id="MobiDB-lite"/>
    </source>
</evidence>
<dbReference type="InterPro" id="IPR004094">
    <property type="entry name" value="Antistasin-like"/>
</dbReference>
<dbReference type="PROSITE" id="PS51252">
    <property type="entry name" value="ANTISTASIN"/>
    <property type="match status" value="3"/>
</dbReference>
<feature type="domain" description="VWFC" evidence="9">
    <location>
        <begin position="327"/>
        <end position="384"/>
    </location>
</feature>
<dbReference type="PANTHER" id="PTHR46439">
    <property type="entry name" value="CYSTEINE-RICH MOTOR NEURON 1 PROTEIN"/>
    <property type="match status" value="1"/>
</dbReference>
<dbReference type="Gene3D" id="2.10.70.10">
    <property type="entry name" value="Complement Module, domain 1"/>
    <property type="match status" value="1"/>
</dbReference>
<feature type="signal peptide" evidence="8">
    <location>
        <begin position="1"/>
        <end position="29"/>
    </location>
</feature>
<dbReference type="GO" id="GO:0004867">
    <property type="term" value="F:serine-type endopeptidase inhibitor activity"/>
    <property type="evidence" value="ECO:0007669"/>
    <property type="project" value="UniProtKB-KW"/>
</dbReference>
<evidence type="ECO:0000259" key="11">
    <source>
        <dbReference type="PROSITE" id="PS51323"/>
    </source>
</evidence>
<keyword evidence="7" id="KW-0472">Membrane</keyword>
<dbReference type="SMART" id="SM00214">
    <property type="entry name" value="VWC"/>
    <property type="match status" value="5"/>
</dbReference>
<evidence type="ECO:0000313" key="13">
    <source>
        <dbReference type="Proteomes" id="UP001186944"/>
    </source>
</evidence>
<dbReference type="SMART" id="SM00215">
    <property type="entry name" value="VWC_out"/>
    <property type="match status" value="2"/>
</dbReference>
<dbReference type="AlphaFoldDB" id="A0AA88XUX7"/>
<feature type="domain" description="VWFC" evidence="9">
    <location>
        <begin position="696"/>
        <end position="753"/>
    </location>
</feature>
<dbReference type="SUPFAM" id="SSF57184">
    <property type="entry name" value="Growth factor receptor domain"/>
    <property type="match status" value="1"/>
</dbReference>
<gene>
    <name evidence="12" type="ORF">FSP39_001164</name>
</gene>
<dbReference type="InterPro" id="IPR001007">
    <property type="entry name" value="VWF_dom"/>
</dbReference>
<feature type="domain" description="IGFBP N-terminal" evidence="11">
    <location>
        <begin position="28"/>
        <end position="107"/>
    </location>
</feature>
<evidence type="ECO:0008006" key="14">
    <source>
        <dbReference type="Google" id="ProtNLM"/>
    </source>
</evidence>
<dbReference type="SMART" id="SM00121">
    <property type="entry name" value="IB"/>
    <property type="match status" value="1"/>
</dbReference>
<keyword evidence="2 8" id="KW-0732">Signal</keyword>
<organism evidence="12 13">
    <name type="scientific">Pinctada imbricata</name>
    <name type="common">Atlantic pearl-oyster</name>
    <name type="synonym">Pinctada martensii</name>
    <dbReference type="NCBI Taxonomy" id="66713"/>
    <lineage>
        <taxon>Eukaryota</taxon>
        <taxon>Metazoa</taxon>
        <taxon>Spiralia</taxon>
        <taxon>Lophotrochozoa</taxon>
        <taxon>Mollusca</taxon>
        <taxon>Bivalvia</taxon>
        <taxon>Autobranchia</taxon>
        <taxon>Pteriomorphia</taxon>
        <taxon>Pterioida</taxon>
        <taxon>Pterioidea</taxon>
        <taxon>Pteriidae</taxon>
        <taxon>Pinctada</taxon>
    </lineage>
</organism>
<keyword evidence="7" id="KW-1133">Transmembrane helix</keyword>
<evidence type="ECO:0000259" key="10">
    <source>
        <dbReference type="PROSITE" id="PS51252"/>
    </source>
</evidence>
<dbReference type="Gene3D" id="4.10.40.20">
    <property type="match status" value="1"/>
</dbReference>
<comment type="caution">
    <text evidence="12">The sequence shown here is derived from an EMBL/GenBank/DDBJ whole genome shotgun (WGS) entry which is preliminary data.</text>
</comment>
<evidence type="ECO:0000256" key="3">
    <source>
        <dbReference type="ARBA" id="ARBA00022737"/>
    </source>
</evidence>
<dbReference type="Proteomes" id="UP001186944">
    <property type="component" value="Unassembled WGS sequence"/>
</dbReference>
<feature type="domain" description="VWFC" evidence="9">
    <location>
        <begin position="269"/>
        <end position="327"/>
    </location>
</feature>
<feature type="domain" description="Antistasin-like" evidence="10">
    <location>
        <begin position="394"/>
        <end position="420"/>
    </location>
</feature>
<dbReference type="InterPro" id="IPR000867">
    <property type="entry name" value="IGFBP-like"/>
</dbReference>
<feature type="domain" description="Antistasin-like" evidence="10">
    <location>
        <begin position="481"/>
        <end position="506"/>
    </location>
</feature>
<feature type="region of interest" description="Disordered" evidence="6">
    <location>
        <begin position="763"/>
        <end position="782"/>
    </location>
</feature>
<dbReference type="InterPro" id="IPR011061">
    <property type="entry name" value="Hirudin/antistatin"/>
</dbReference>
<feature type="domain" description="Antistasin-like" evidence="10">
    <location>
        <begin position="452"/>
        <end position="478"/>
    </location>
</feature>
<evidence type="ECO:0000256" key="2">
    <source>
        <dbReference type="ARBA" id="ARBA00022729"/>
    </source>
</evidence>
<dbReference type="Pfam" id="PF02822">
    <property type="entry name" value="Antistasin"/>
    <property type="match status" value="3"/>
</dbReference>
<evidence type="ECO:0000256" key="1">
    <source>
        <dbReference type="ARBA" id="ARBA00022690"/>
    </source>
</evidence>
<dbReference type="PROSITE" id="PS51323">
    <property type="entry name" value="IGFBP_N_2"/>
    <property type="match status" value="1"/>
</dbReference>
<evidence type="ECO:0000256" key="8">
    <source>
        <dbReference type="SAM" id="SignalP"/>
    </source>
</evidence>
<dbReference type="SUPFAM" id="SSF57603">
    <property type="entry name" value="FnI-like domain"/>
    <property type="match status" value="5"/>
</dbReference>
<reference evidence="12" key="1">
    <citation type="submission" date="2019-08" db="EMBL/GenBank/DDBJ databases">
        <title>The improved chromosome-level genome for the pearl oyster Pinctada fucata martensii using PacBio sequencing and Hi-C.</title>
        <authorList>
            <person name="Zheng Z."/>
        </authorList>
    </citation>
    <scope>NUCLEOTIDE SEQUENCE</scope>
    <source>
        <strain evidence="12">ZZ-2019</strain>
        <tissue evidence="12">Adductor muscle</tissue>
    </source>
</reference>
<keyword evidence="3" id="KW-0677">Repeat</keyword>
<evidence type="ECO:0000256" key="7">
    <source>
        <dbReference type="SAM" id="Phobius"/>
    </source>
</evidence>
<feature type="domain" description="VWFC" evidence="9">
    <location>
        <begin position="528"/>
        <end position="585"/>
    </location>
</feature>
<evidence type="ECO:0000259" key="9">
    <source>
        <dbReference type="PROSITE" id="PS50184"/>
    </source>
</evidence>
<dbReference type="Gene3D" id="6.20.200.20">
    <property type="match status" value="4"/>
</dbReference>
<dbReference type="PANTHER" id="PTHR46439:SF1">
    <property type="entry name" value="CYSTEINE-RICH MOTOR NEURON 1 PROTEIN"/>
    <property type="match status" value="1"/>
</dbReference>
<keyword evidence="1" id="KW-0646">Protease inhibitor</keyword>
<dbReference type="InterPro" id="IPR009030">
    <property type="entry name" value="Growth_fac_rcpt_cys_sf"/>
</dbReference>
<evidence type="ECO:0000313" key="12">
    <source>
        <dbReference type="EMBL" id="KAK3092312.1"/>
    </source>
</evidence>
<protein>
    <recommendedName>
        <fullName evidence="14">Cysteine-rich motor neuron 1 protein</fullName>
    </recommendedName>
</protein>
<dbReference type="PROSITE" id="PS01208">
    <property type="entry name" value="VWFC_1"/>
    <property type="match status" value="4"/>
</dbReference>
<keyword evidence="4" id="KW-0722">Serine protease inhibitor</keyword>
<feature type="chain" id="PRO_5041691532" description="Cysteine-rich motor neuron 1 protein" evidence="8">
    <location>
        <begin position="30"/>
        <end position="909"/>
    </location>
</feature>